<dbReference type="GO" id="GO:0022627">
    <property type="term" value="C:cytosolic small ribosomal subunit"/>
    <property type="evidence" value="ECO:0007669"/>
    <property type="project" value="TreeGrafter"/>
</dbReference>
<evidence type="ECO:0000256" key="6">
    <source>
        <dbReference type="HAMAP-Rule" id="MF_00839"/>
    </source>
</evidence>
<keyword evidence="9" id="KW-1185">Reference proteome</keyword>
<feature type="domain" description="Sigma 54 modulation/S30EA ribosomal protein C-terminal" evidence="7">
    <location>
        <begin position="121"/>
        <end position="176"/>
    </location>
</feature>
<evidence type="ECO:0000256" key="4">
    <source>
        <dbReference type="ARBA" id="ARBA00038695"/>
    </source>
</evidence>
<dbReference type="InterPro" id="IPR034694">
    <property type="entry name" value="HPF_long/plastid"/>
</dbReference>
<dbReference type="Gene3D" id="3.30.505.50">
    <property type="entry name" value="Sigma 54 modulation/S30EA ribosomal protein, C-terminal domain"/>
    <property type="match status" value="1"/>
</dbReference>
<dbReference type="Pfam" id="PF16321">
    <property type="entry name" value="Ribosom_S30AE_C"/>
    <property type="match status" value="1"/>
</dbReference>
<comment type="subcellular location">
    <subcellularLocation>
        <location evidence="6">Cytoplasm</location>
    </subcellularLocation>
</comment>
<evidence type="ECO:0000259" key="7">
    <source>
        <dbReference type="Pfam" id="PF16321"/>
    </source>
</evidence>
<protein>
    <recommendedName>
        <fullName evidence="5 6">Ribosome hibernation promoting factor</fullName>
        <shortName evidence="6">HPF</shortName>
    </recommendedName>
</protein>
<dbReference type="FunFam" id="3.30.505.50:FF:000001">
    <property type="entry name" value="Ribosome hibernation promoting factor"/>
    <property type="match status" value="1"/>
</dbReference>
<organism evidence="8 9">
    <name type="scientific">Anaerovibrio slackiae</name>
    <dbReference type="NCBI Taxonomy" id="2652309"/>
    <lineage>
        <taxon>Bacteria</taxon>
        <taxon>Bacillati</taxon>
        <taxon>Bacillota</taxon>
        <taxon>Negativicutes</taxon>
        <taxon>Selenomonadales</taxon>
        <taxon>Selenomonadaceae</taxon>
        <taxon>Anaerovibrio</taxon>
    </lineage>
</organism>
<dbReference type="RefSeq" id="WP_154406043.1">
    <property type="nucleotide sequence ID" value="NZ_JAQXJM010000156.1"/>
</dbReference>
<comment type="function">
    <text evidence="6">Required for dimerization of active 70S ribosomes into 100S ribosomes in stationary phase; 100S ribosomes are translationally inactive and sometimes present during exponential growth.</text>
</comment>
<gene>
    <name evidence="8" type="primary">raiA</name>
    <name evidence="6" type="synonym">hpf</name>
    <name evidence="8" type="ORF">FYJ84_03035</name>
</gene>
<dbReference type="InterPro" id="IPR003489">
    <property type="entry name" value="RHF/RaiA"/>
</dbReference>
<dbReference type="Proteomes" id="UP000433181">
    <property type="component" value="Unassembled WGS sequence"/>
</dbReference>
<dbReference type="NCBIfam" id="TIGR00741">
    <property type="entry name" value="yfiA"/>
    <property type="match status" value="1"/>
</dbReference>
<dbReference type="GO" id="GO:0043024">
    <property type="term" value="F:ribosomal small subunit binding"/>
    <property type="evidence" value="ECO:0007669"/>
    <property type="project" value="TreeGrafter"/>
</dbReference>
<name>A0A6I2UDR1_9FIRM</name>
<evidence type="ECO:0000256" key="2">
    <source>
        <dbReference type="ARBA" id="ARBA00022845"/>
    </source>
</evidence>
<dbReference type="InterPro" id="IPR038416">
    <property type="entry name" value="Ribosom_S30AE_C_sf"/>
</dbReference>
<dbReference type="FunFam" id="3.30.160.100:FF:000001">
    <property type="entry name" value="Ribosome hibernation promoting factor"/>
    <property type="match status" value="1"/>
</dbReference>
<evidence type="ECO:0000313" key="9">
    <source>
        <dbReference type="Proteomes" id="UP000433181"/>
    </source>
</evidence>
<comment type="similarity">
    <text evidence="6">Belongs to the HPF/YfiA ribosome-associated protein family. Long HPF subfamily.</text>
</comment>
<accession>A0A6I2UDR1</accession>
<dbReference type="InterPro" id="IPR050574">
    <property type="entry name" value="HPF/YfiA_ribosome-assoc"/>
</dbReference>
<evidence type="ECO:0000313" key="8">
    <source>
        <dbReference type="EMBL" id="MSU07965.1"/>
    </source>
</evidence>
<evidence type="ECO:0000256" key="1">
    <source>
        <dbReference type="ARBA" id="ARBA00022490"/>
    </source>
</evidence>
<dbReference type="AlphaFoldDB" id="A0A6I2UDR1"/>
<comment type="caution">
    <text evidence="8">The sequence shown here is derived from an EMBL/GenBank/DDBJ whole genome shotgun (WGS) entry which is preliminary data.</text>
</comment>
<dbReference type="EMBL" id="VUNR01000004">
    <property type="protein sequence ID" value="MSU07965.1"/>
    <property type="molecule type" value="Genomic_DNA"/>
</dbReference>
<dbReference type="GeneID" id="96777879"/>
<dbReference type="PANTHER" id="PTHR33231:SF1">
    <property type="entry name" value="30S RIBOSOMAL PROTEIN"/>
    <property type="match status" value="1"/>
</dbReference>
<reference evidence="8 9" key="1">
    <citation type="submission" date="2019-08" db="EMBL/GenBank/DDBJ databases">
        <title>In-depth cultivation of the pig gut microbiome towards novel bacterial diversity and tailored functional studies.</title>
        <authorList>
            <person name="Wylensek D."/>
            <person name="Hitch T.C.A."/>
            <person name="Clavel T."/>
        </authorList>
    </citation>
    <scope>NUCLEOTIDE SEQUENCE [LARGE SCALE GENOMIC DNA]</scope>
    <source>
        <strain evidence="8 9">WCA-693-APC-5D-A</strain>
    </source>
</reference>
<sequence length="181" mass="20878">MATFTIRGKNVEVTPALRDYVEKRVGKVTRYFNDVGDIAVLLSVSKERQKVEVTVPVQGVLLRGQEVTNNMYTSIDLVIEKLDRQIRKHKTKMQRRFRDGTLLDEAFAAAPFAPAIPDEEDEFPVVKKKKFNVRPMDVQEAIMQMNLLNHDFFVFRDADTETVSVVYRRSDGKYGLIESEY</sequence>
<dbReference type="Gene3D" id="3.30.160.100">
    <property type="entry name" value="Ribosome hibernation promotion factor-like"/>
    <property type="match status" value="1"/>
</dbReference>
<dbReference type="GO" id="GO:0045900">
    <property type="term" value="P:negative regulation of translational elongation"/>
    <property type="evidence" value="ECO:0007669"/>
    <property type="project" value="TreeGrafter"/>
</dbReference>
<comment type="subunit">
    <text evidence="6">Interacts with 100S ribosomes.</text>
</comment>
<dbReference type="PANTHER" id="PTHR33231">
    <property type="entry name" value="30S RIBOSOMAL PROTEIN"/>
    <property type="match status" value="1"/>
</dbReference>
<dbReference type="SUPFAM" id="SSF69754">
    <property type="entry name" value="Ribosome binding protein Y (YfiA homologue)"/>
    <property type="match status" value="1"/>
</dbReference>
<keyword evidence="1 6" id="KW-0963">Cytoplasm</keyword>
<dbReference type="InterPro" id="IPR036567">
    <property type="entry name" value="RHF-like"/>
</dbReference>
<dbReference type="Pfam" id="PF02482">
    <property type="entry name" value="Ribosomal_S30AE"/>
    <property type="match status" value="1"/>
</dbReference>
<evidence type="ECO:0000256" key="5">
    <source>
        <dbReference type="ARBA" id="ARBA00041148"/>
    </source>
</evidence>
<evidence type="ECO:0000256" key="3">
    <source>
        <dbReference type="ARBA" id="ARBA00038434"/>
    </source>
</evidence>
<dbReference type="CDD" id="cd00552">
    <property type="entry name" value="RaiA"/>
    <property type="match status" value="1"/>
</dbReference>
<proteinExistence type="inferred from homology"/>
<dbReference type="HAMAP" id="MF_00839">
    <property type="entry name" value="HPF"/>
    <property type="match status" value="1"/>
</dbReference>
<comment type="similarity">
    <text evidence="3">Belongs to the HPF/YfiA ribosome-associated protein family. Short HPF subfamily.</text>
</comment>
<comment type="subunit">
    <text evidence="4">Associates exclusively with 100S ribosomes, which are dimers of 70S ribosomes.</text>
</comment>
<dbReference type="InterPro" id="IPR032528">
    <property type="entry name" value="Ribosom_S30AE_C"/>
</dbReference>
<keyword evidence="2 6" id="KW-0810">Translation regulation</keyword>